<evidence type="ECO:0000313" key="7">
    <source>
        <dbReference type="EMBL" id="WRT64439.1"/>
    </source>
</evidence>
<comment type="similarity">
    <text evidence="1">Belongs to the iron/ascorbate-dependent oxidoreductase family.</text>
</comment>
<feature type="domain" description="Non-haem dioxygenase N-terminal" evidence="6">
    <location>
        <begin position="35"/>
        <end position="140"/>
    </location>
</feature>
<dbReference type="Gene3D" id="2.60.120.330">
    <property type="entry name" value="B-lactam Antibiotic, Isopenicillin N Synthase, Chain"/>
    <property type="match status" value="1"/>
</dbReference>
<evidence type="ECO:0000256" key="2">
    <source>
        <dbReference type="ARBA" id="ARBA00022723"/>
    </source>
</evidence>
<evidence type="ECO:0000259" key="5">
    <source>
        <dbReference type="Pfam" id="PF03171"/>
    </source>
</evidence>
<evidence type="ECO:0000259" key="6">
    <source>
        <dbReference type="Pfam" id="PF14226"/>
    </source>
</evidence>
<keyword evidence="3" id="KW-0560">Oxidoreductase</keyword>
<dbReference type="RefSeq" id="XP_062789179.1">
    <property type="nucleotide sequence ID" value="XM_062933128.1"/>
</dbReference>
<protein>
    <recommendedName>
        <fullName evidence="9">Fe2OG dioxygenase domain-containing protein</fullName>
    </recommendedName>
</protein>
<dbReference type="InterPro" id="IPR044861">
    <property type="entry name" value="IPNS-like_FE2OG_OXY"/>
</dbReference>
<dbReference type="SUPFAM" id="SSF51197">
    <property type="entry name" value="Clavaminate synthase-like"/>
    <property type="match status" value="1"/>
</dbReference>
<name>A0ABZ1CSV4_9TREE</name>
<dbReference type="Pfam" id="PF03171">
    <property type="entry name" value="2OG-FeII_Oxy"/>
    <property type="match status" value="1"/>
</dbReference>
<evidence type="ECO:0000256" key="1">
    <source>
        <dbReference type="ARBA" id="ARBA00008056"/>
    </source>
</evidence>
<dbReference type="PANTHER" id="PTHR10209:SF867">
    <property type="entry name" value="2-OXOGLUTARATE (2OG) AND FE(II)-DEPENDENT OXYGENASE SUPERFAMILY PROTEIN"/>
    <property type="match status" value="1"/>
</dbReference>
<keyword evidence="4" id="KW-0408">Iron</keyword>
<evidence type="ECO:0000256" key="3">
    <source>
        <dbReference type="ARBA" id="ARBA00023002"/>
    </source>
</evidence>
<proteinExistence type="inferred from homology"/>
<gene>
    <name evidence="7" type="ORF">IL334_001371</name>
</gene>
<organism evidence="7 8">
    <name type="scientific">Kwoniella shivajii</name>
    <dbReference type="NCBI Taxonomy" id="564305"/>
    <lineage>
        <taxon>Eukaryota</taxon>
        <taxon>Fungi</taxon>
        <taxon>Dikarya</taxon>
        <taxon>Basidiomycota</taxon>
        <taxon>Agaricomycotina</taxon>
        <taxon>Tremellomycetes</taxon>
        <taxon>Tremellales</taxon>
        <taxon>Cryptococcaceae</taxon>
        <taxon>Kwoniella</taxon>
    </lineage>
</organism>
<keyword evidence="2" id="KW-0479">Metal-binding</keyword>
<dbReference type="PANTHER" id="PTHR10209">
    <property type="entry name" value="OXIDOREDUCTASE, 2OG-FE II OXYGENASE FAMILY PROTEIN"/>
    <property type="match status" value="1"/>
</dbReference>
<evidence type="ECO:0000256" key="4">
    <source>
        <dbReference type="ARBA" id="ARBA00023004"/>
    </source>
</evidence>
<dbReference type="GeneID" id="87953502"/>
<dbReference type="InterPro" id="IPR027443">
    <property type="entry name" value="IPNS-like_sf"/>
</dbReference>
<dbReference type="PRINTS" id="PR00682">
    <property type="entry name" value="IPNSYNTHASE"/>
</dbReference>
<sequence length="373" mass="43012">MISNQSRKDDENGLLHFIPVRKSEMDVPYADLINIDLSKWNQGANAQKKLATQLYTAMTTQGFFMLTGTTITEQEIQRQVDIGFTVLETTPLEEKQALDGHMDVTGLYRGFKLRNYYEMENGVKDQIEQFNWQRDMEDQPMPSTIKPYVPEVKSFCERVHTDVLYKVYRLFAIALELPIETFVQMHKYEEKDDSWFRYMAYYDEYSKEDEAKVGKVWLKGHTDHGAVTMVFSQPMSSLQVRDEEGNWLYTPHVPGGIIINCGSMMEWWTGGLFKAAIHRVMAPPDDQRNHIRCGVFYFSIANNDVRPDLLSESPVLQRMGRKSIFKDGKNIDARTFSRARVAKVGKSPMYKQKWGAGEVLVENIAGVELPHFG</sequence>
<feature type="domain" description="Isopenicillin N synthase-like Fe(2+) 2OG dioxygenase" evidence="5">
    <location>
        <begin position="201"/>
        <end position="289"/>
    </location>
</feature>
<evidence type="ECO:0000313" key="8">
    <source>
        <dbReference type="Proteomes" id="UP001329825"/>
    </source>
</evidence>
<dbReference type="InterPro" id="IPR026992">
    <property type="entry name" value="DIOX_N"/>
</dbReference>
<accession>A0ABZ1CSV4</accession>
<dbReference type="Pfam" id="PF14226">
    <property type="entry name" value="DIOX_N"/>
    <property type="match status" value="1"/>
</dbReference>
<dbReference type="Proteomes" id="UP001329825">
    <property type="component" value="Chromosome 1"/>
</dbReference>
<dbReference type="EMBL" id="CP141881">
    <property type="protein sequence ID" value="WRT64439.1"/>
    <property type="molecule type" value="Genomic_DNA"/>
</dbReference>
<evidence type="ECO:0008006" key="9">
    <source>
        <dbReference type="Google" id="ProtNLM"/>
    </source>
</evidence>
<keyword evidence="8" id="KW-1185">Reference proteome</keyword>
<reference evidence="7 8" key="1">
    <citation type="submission" date="2024-01" db="EMBL/GenBank/DDBJ databases">
        <title>Comparative genomics of Cryptococcus and Kwoniella reveals pathogenesis evolution and contrasting modes of karyotype evolution via chromosome fusion or intercentromeric recombination.</title>
        <authorList>
            <person name="Coelho M.A."/>
            <person name="David-Palma M."/>
            <person name="Shea T."/>
            <person name="Bowers K."/>
            <person name="McGinley-Smith S."/>
            <person name="Mohammad A.W."/>
            <person name="Gnirke A."/>
            <person name="Yurkov A.M."/>
            <person name="Nowrousian M."/>
            <person name="Sun S."/>
            <person name="Cuomo C.A."/>
            <person name="Heitman J."/>
        </authorList>
    </citation>
    <scope>NUCLEOTIDE SEQUENCE [LARGE SCALE GENOMIC DNA]</scope>
    <source>
        <strain evidence="7">CBS 11374</strain>
    </source>
</reference>